<organism evidence="2 3">
    <name type="scientific">Kribbella hippodromi</name>
    <dbReference type="NCBI Taxonomy" id="434347"/>
    <lineage>
        <taxon>Bacteria</taxon>
        <taxon>Bacillati</taxon>
        <taxon>Actinomycetota</taxon>
        <taxon>Actinomycetes</taxon>
        <taxon>Propionibacteriales</taxon>
        <taxon>Kribbellaceae</taxon>
        <taxon>Kribbella</taxon>
    </lineage>
</organism>
<dbReference type="InterPro" id="IPR057561">
    <property type="entry name" value="NADase_transloc"/>
</dbReference>
<reference evidence="2 3" key="1">
    <citation type="journal article" date="2019" name="Int. J. Syst. Evol. Microbiol.">
        <title>The Global Catalogue of Microorganisms (GCM) 10K type strain sequencing project: providing services to taxonomists for standard genome sequencing and annotation.</title>
        <authorList>
            <consortium name="The Broad Institute Genomics Platform"/>
            <consortium name="The Broad Institute Genome Sequencing Center for Infectious Disease"/>
            <person name="Wu L."/>
            <person name="Ma J."/>
        </authorList>
    </citation>
    <scope>NUCLEOTIDE SEQUENCE [LARGE SCALE GENOMIC DNA]</scope>
    <source>
        <strain evidence="2 3">JCM 15572</strain>
    </source>
</reference>
<feature type="region of interest" description="Disordered" evidence="1">
    <location>
        <begin position="82"/>
        <end position="101"/>
    </location>
</feature>
<gene>
    <name evidence="2" type="ORF">GCM10009804_20380</name>
</gene>
<keyword evidence="3" id="KW-1185">Reference proteome</keyword>
<proteinExistence type="predicted"/>
<evidence type="ECO:0000313" key="3">
    <source>
        <dbReference type="Proteomes" id="UP001501705"/>
    </source>
</evidence>
<sequence>MPVVAKDLVPEVNPQVVQPRRVPVGRPPAAGKVRPGDLICGECGTGNPPARKFCSRCGESLAAAQVVKVRWWRRLRLRRGPRTMAAGSRPARPGDRPAKRAVTSTVRRLRAAVSILLVTFALLSAFYPPLRTYVTGQAHNVEQKIRGAADSALAPIRPAAVTGPSTPGHPPKAAFDTFSNTAWAAPWSEKVTTRLTVQLDHAVALRKLIVRNGDSANYAAHLRPATVEFKYSNQKSELITFPDSPEPKELALHNAIGVDRFTITVITVYPAQGARDLAVSEIELFGIG</sequence>
<dbReference type="EMBL" id="BAAAPH010000005">
    <property type="protein sequence ID" value="GAA1563636.1"/>
    <property type="molecule type" value="Genomic_DNA"/>
</dbReference>
<dbReference type="NCBIfam" id="NF047619">
    <property type="entry name" value="NADase_discoid"/>
    <property type="match status" value="1"/>
</dbReference>
<evidence type="ECO:0000256" key="1">
    <source>
        <dbReference type="SAM" id="MobiDB-lite"/>
    </source>
</evidence>
<protein>
    <submittedName>
        <fullName evidence="2">Zinc ribbon domain-containing protein</fullName>
    </submittedName>
</protein>
<dbReference type="InterPro" id="IPR008979">
    <property type="entry name" value="Galactose-bd-like_sf"/>
</dbReference>
<dbReference type="SUPFAM" id="SSF49785">
    <property type="entry name" value="Galactose-binding domain-like"/>
    <property type="match status" value="1"/>
</dbReference>
<evidence type="ECO:0000313" key="2">
    <source>
        <dbReference type="EMBL" id="GAA1563636.1"/>
    </source>
</evidence>
<accession>A0ABN2CU37</accession>
<dbReference type="Gene3D" id="2.60.120.260">
    <property type="entry name" value="Galactose-binding domain-like"/>
    <property type="match status" value="1"/>
</dbReference>
<comment type="caution">
    <text evidence="2">The sequence shown here is derived from an EMBL/GenBank/DDBJ whole genome shotgun (WGS) entry which is preliminary data.</text>
</comment>
<name>A0ABN2CU37_9ACTN</name>
<dbReference type="Proteomes" id="UP001501705">
    <property type="component" value="Unassembled WGS sequence"/>
</dbReference>